<dbReference type="InterPro" id="IPR033132">
    <property type="entry name" value="GH_1_N_CS"/>
</dbReference>
<dbReference type="AlphaFoldDB" id="A0A5E4MWP9"/>
<keyword evidence="5" id="KW-0732">Signal</keyword>
<dbReference type="GO" id="GO:0005975">
    <property type="term" value="P:carbohydrate metabolic process"/>
    <property type="evidence" value="ECO:0007669"/>
    <property type="project" value="InterPro"/>
</dbReference>
<protein>
    <submittedName>
        <fullName evidence="6">Glycoside hydrolase superfamily,Glycosyl hydrolases family 1, N-terminal conserved site,Glycoside</fullName>
    </submittedName>
</protein>
<evidence type="ECO:0000256" key="4">
    <source>
        <dbReference type="RuleBase" id="RU003690"/>
    </source>
</evidence>
<organism evidence="6 7">
    <name type="scientific">Cinara cedri</name>
    <dbReference type="NCBI Taxonomy" id="506608"/>
    <lineage>
        <taxon>Eukaryota</taxon>
        <taxon>Metazoa</taxon>
        <taxon>Ecdysozoa</taxon>
        <taxon>Arthropoda</taxon>
        <taxon>Hexapoda</taxon>
        <taxon>Insecta</taxon>
        <taxon>Pterygota</taxon>
        <taxon>Neoptera</taxon>
        <taxon>Paraneoptera</taxon>
        <taxon>Hemiptera</taxon>
        <taxon>Sternorrhyncha</taxon>
        <taxon>Aphidomorpha</taxon>
        <taxon>Aphidoidea</taxon>
        <taxon>Aphididae</taxon>
        <taxon>Lachninae</taxon>
        <taxon>Cinara</taxon>
    </lineage>
</organism>
<dbReference type="EMBL" id="CABPRJ010001435">
    <property type="protein sequence ID" value="VVC36736.1"/>
    <property type="molecule type" value="Genomic_DNA"/>
</dbReference>
<dbReference type="GO" id="GO:0008422">
    <property type="term" value="F:beta-glucosidase activity"/>
    <property type="evidence" value="ECO:0007669"/>
    <property type="project" value="TreeGrafter"/>
</dbReference>
<dbReference type="OrthoDB" id="65569at2759"/>
<keyword evidence="7" id="KW-1185">Reference proteome</keyword>
<evidence type="ECO:0000313" key="7">
    <source>
        <dbReference type="Proteomes" id="UP000325440"/>
    </source>
</evidence>
<dbReference type="Proteomes" id="UP000325440">
    <property type="component" value="Unassembled WGS sequence"/>
</dbReference>
<dbReference type="PRINTS" id="PR00131">
    <property type="entry name" value="GLHYDRLASE1"/>
</dbReference>
<accession>A0A5E4MWP9</accession>
<gene>
    <name evidence="6" type="ORF">CINCED_3A010137</name>
</gene>
<reference evidence="6 7" key="1">
    <citation type="submission" date="2019-08" db="EMBL/GenBank/DDBJ databases">
        <authorList>
            <person name="Alioto T."/>
            <person name="Alioto T."/>
            <person name="Gomez Garrido J."/>
        </authorList>
    </citation>
    <scope>NUCLEOTIDE SEQUENCE [LARGE SCALE GENOMIC DNA]</scope>
</reference>
<proteinExistence type="inferred from homology"/>
<evidence type="ECO:0000256" key="3">
    <source>
        <dbReference type="ARBA" id="ARBA00023295"/>
    </source>
</evidence>
<sequence>MSALKFIVILTFANFAYCDDKLVFPENFLFGAGSSAYQVEGGWNASGKTESIWDDLCHYKKHLMFSKNFILKHNRSTTLDPTIFYGPQKISKTQRIDDFMEMWLEYEPSVQNSVLYSSTTNGSSQTDQVVKKTAEEEEIYEVLQQKPQVVGYYKGVPIYEELPEKLLRRFLQLPTAEEVPSEVLYTMYSVTDPDVDSPTGDIACDSYNKIDEDVQLLKDLGAKVYRFSLSWTRLYPKGNSREFNQAGIDYYNNLIDKLLENKIQPFVTIHHFDLPRHLQLIGGWSNPVIVNYFKIYADFVFNTFGDRVKLWTTINEPTVATEGYKSYRAAPAFGQNMSGVADYLALHNIIIAHASVYRLYESKYQAKQKGKISINVAGDWYFANDKTNQDDEDAVERVLMFTVGIILHPLTYGDYPEIMRTQINEVSDRLNISSRRLQEFSAEEKKLITGSYDFISLNHYMTFKVSATNITDEHNMTLSEIDAGIKRTIVKGEDLFVNNPWFKTVPEGMSSILRWIDTKYKKPEIMISENGYPEIENIDLAPEKLDYHYGHLNHILKAIKEYQVNVTGYCVWSLMDSMEWLNGYKLKYGIFHVDFNDINRKRSKKKITNWFMDVFKNHTLVPPPKNL</sequence>
<evidence type="ECO:0000256" key="1">
    <source>
        <dbReference type="ARBA" id="ARBA00010838"/>
    </source>
</evidence>
<dbReference type="PANTHER" id="PTHR10353:SF36">
    <property type="entry name" value="LP05116P"/>
    <property type="match status" value="1"/>
</dbReference>
<dbReference type="Gene3D" id="3.20.20.80">
    <property type="entry name" value="Glycosidases"/>
    <property type="match status" value="2"/>
</dbReference>
<feature type="signal peptide" evidence="5">
    <location>
        <begin position="1"/>
        <end position="18"/>
    </location>
</feature>
<evidence type="ECO:0000256" key="5">
    <source>
        <dbReference type="SAM" id="SignalP"/>
    </source>
</evidence>
<dbReference type="Pfam" id="PF00232">
    <property type="entry name" value="Glyco_hydro_1"/>
    <property type="match status" value="2"/>
</dbReference>
<comment type="similarity">
    <text evidence="1 4">Belongs to the glycosyl hydrolase 1 family.</text>
</comment>
<keyword evidence="3" id="KW-0326">Glycosidase</keyword>
<dbReference type="SUPFAM" id="SSF51445">
    <property type="entry name" value="(Trans)glycosidases"/>
    <property type="match status" value="2"/>
</dbReference>
<evidence type="ECO:0000256" key="2">
    <source>
        <dbReference type="ARBA" id="ARBA00022801"/>
    </source>
</evidence>
<dbReference type="InterPro" id="IPR001360">
    <property type="entry name" value="Glyco_hydro_1"/>
</dbReference>
<dbReference type="PANTHER" id="PTHR10353">
    <property type="entry name" value="GLYCOSYL HYDROLASE"/>
    <property type="match status" value="1"/>
</dbReference>
<dbReference type="PROSITE" id="PS00653">
    <property type="entry name" value="GLYCOSYL_HYDROL_F1_2"/>
    <property type="match status" value="1"/>
</dbReference>
<name>A0A5E4MWP9_9HEMI</name>
<feature type="chain" id="PRO_5023067549" evidence="5">
    <location>
        <begin position="19"/>
        <end position="627"/>
    </location>
</feature>
<keyword evidence="2 6" id="KW-0378">Hydrolase</keyword>
<dbReference type="InterPro" id="IPR017853">
    <property type="entry name" value="GH"/>
</dbReference>
<evidence type="ECO:0000313" key="6">
    <source>
        <dbReference type="EMBL" id="VVC36736.1"/>
    </source>
</evidence>